<accession>B3E5L9</accession>
<feature type="signal peptide" evidence="1">
    <location>
        <begin position="1"/>
        <end position="23"/>
    </location>
</feature>
<dbReference type="AlphaFoldDB" id="B3E5L9"/>
<evidence type="ECO:0000313" key="3">
    <source>
        <dbReference type="Proteomes" id="UP000002420"/>
    </source>
</evidence>
<feature type="chain" id="PRO_5002786023" evidence="1">
    <location>
        <begin position="24"/>
        <end position="512"/>
    </location>
</feature>
<organism evidence="2 3">
    <name type="scientific">Trichlorobacter lovleyi (strain ATCC BAA-1151 / DSM 17278 / SZ)</name>
    <name type="common">Geobacter lovleyi</name>
    <dbReference type="NCBI Taxonomy" id="398767"/>
    <lineage>
        <taxon>Bacteria</taxon>
        <taxon>Pseudomonadati</taxon>
        <taxon>Thermodesulfobacteriota</taxon>
        <taxon>Desulfuromonadia</taxon>
        <taxon>Geobacterales</taxon>
        <taxon>Geobacteraceae</taxon>
        <taxon>Trichlorobacter</taxon>
    </lineage>
</organism>
<dbReference type="KEGG" id="glo:Glov_0967"/>
<sequence length="512" mass="55063">MKFIITCLATLLLCCLCSLPAQADGPYWQGLPAGQPAWQAWSPGSPIPVVAPAAYPESPMLALQEATTTTPAYLYSLHKTKPSSIAAIYERDLLLQKRDWKTGTLVPEFGTNGTLSDVNSWHNHDPKALVLGGDGHLYILYYDHHDITYRIQKRNAASGSLVATFTIGTISFQKLLPLPGNNGLLLITSGIDGIYSACFAKRLSYADGSVLGSYTAAIDKQWLTTIGFGDAAIFNGYLYTAINIKSLTDQKYRITKVDAITGAEQWAQTYTNPLFQKEKATSLAIDNSGIYLAGANTQDFIIFNVSDNFVRKYDANSGNLITGWGQGGGTVKIPFLSMFFQSVENLTLRVSENTLYLLNNGTSTSSFFIIPLSSSSSATLSRINKTTGVPDSSFADSGLAKVAKGKFPYMVLDKWGGIGIIGSDNSFTGDYIAKLSVAPIPYGPLLDSGIRQKTASGTVSIAAEPVGYSSSPVRIRKNGVTYSLPLVEKDDPNAAGIMIETSSGTKSLTKFN</sequence>
<name>B3E5L9_TRIL1</name>
<evidence type="ECO:0000256" key="1">
    <source>
        <dbReference type="SAM" id="SignalP"/>
    </source>
</evidence>
<dbReference type="InterPro" id="IPR015943">
    <property type="entry name" value="WD40/YVTN_repeat-like_dom_sf"/>
</dbReference>
<dbReference type="RefSeq" id="WP_012469040.1">
    <property type="nucleotide sequence ID" value="NC_010814.1"/>
</dbReference>
<proteinExistence type="predicted"/>
<reference evidence="2 3" key="1">
    <citation type="submission" date="2008-05" db="EMBL/GenBank/DDBJ databases">
        <title>Complete sequence of chromosome of Geobacter lovleyi SZ.</title>
        <authorList>
            <consortium name="US DOE Joint Genome Institute"/>
            <person name="Lucas S."/>
            <person name="Copeland A."/>
            <person name="Lapidus A."/>
            <person name="Glavina del Rio T."/>
            <person name="Dalin E."/>
            <person name="Tice H."/>
            <person name="Bruce D."/>
            <person name="Goodwin L."/>
            <person name="Pitluck S."/>
            <person name="Chertkov O."/>
            <person name="Meincke L."/>
            <person name="Brettin T."/>
            <person name="Detter J.C."/>
            <person name="Han C."/>
            <person name="Tapia R."/>
            <person name="Kuske C.R."/>
            <person name="Schmutz J."/>
            <person name="Larimer F."/>
            <person name="Land M."/>
            <person name="Hauser L."/>
            <person name="Kyrpides N."/>
            <person name="Mikhailova N."/>
            <person name="Sung Y."/>
            <person name="Fletcher K.E."/>
            <person name="Ritalahti K.M."/>
            <person name="Loeffler F.E."/>
            <person name="Richardson P."/>
        </authorList>
    </citation>
    <scope>NUCLEOTIDE SEQUENCE [LARGE SCALE GENOMIC DNA]</scope>
    <source>
        <strain evidence="3">ATCC BAA-1151 / DSM 17278 / SZ</strain>
    </source>
</reference>
<protein>
    <submittedName>
        <fullName evidence="2">Uncharacterized protein</fullName>
    </submittedName>
</protein>
<dbReference type="EMBL" id="CP001089">
    <property type="protein sequence ID" value="ACD94690.1"/>
    <property type="molecule type" value="Genomic_DNA"/>
</dbReference>
<keyword evidence="1" id="KW-0732">Signal</keyword>
<dbReference type="STRING" id="398767.Glov_0967"/>
<dbReference type="HOGENOM" id="CLU_531853_0_0_7"/>
<evidence type="ECO:0000313" key="2">
    <source>
        <dbReference type="EMBL" id="ACD94690.1"/>
    </source>
</evidence>
<gene>
    <name evidence="2" type="ordered locus">Glov_0967</name>
</gene>
<dbReference type="OrthoDB" id="9811934at2"/>
<dbReference type="SUPFAM" id="SSF69322">
    <property type="entry name" value="Tricorn protease domain 2"/>
    <property type="match status" value="1"/>
</dbReference>
<dbReference type="Proteomes" id="UP000002420">
    <property type="component" value="Chromosome"/>
</dbReference>
<dbReference type="Gene3D" id="2.130.10.10">
    <property type="entry name" value="YVTN repeat-like/Quinoprotein amine dehydrogenase"/>
    <property type="match status" value="1"/>
</dbReference>
<keyword evidence="3" id="KW-1185">Reference proteome</keyword>